<name>V9H8M6_9NEIS</name>
<dbReference type="eggNOG" id="ENOG50330R9">
    <property type="taxonomic scope" value="Bacteria"/>
</dbReference>
<dbReference type="EMBL" id="ADCY02000029">
    <property type="protein sequence ID" value="EFG31123.1"/>
    <property type="molecule type" value="Genomic_DNA"/>
</dbReference>
<organism evidence="8 9">
    <name type="scientific">Simonsiella muelleri ATCC 29453</name>
    <dbReference type="NCBI Taxonomy" id="641147"/>
    <lineage>
        <taxon>Bacteria</taxon>
        <taxon>Pseudomonadati</taxon>
        <taxon>Pseudomonadota</taxon>
        <taxon>Betaproteobacteria</taxon>
        <taxon>Neisseriales</taxon>
        <taxon>Neisseriaceae</taxon>
        <taxon>Simonsiella</taxon>
    </lineage>
</organism>
<proteinExistence type="predicted"/>
<reference evidence="8 9" key="1">
    <citation type="submission" date="2010-03" db="EMBL/GenBank/DDBJ databases">
        <authorList>
            <consortium name="The Broad Institute Genome Sequencing Platform"/>
            <person name="Ward D."/>
            <person name="Earl A."/>
            <person name="Feldgarden M."/>
            <person name="Gevers D."/>
            <person name="Young S."/>
            <person name="Zeng Q."/>
            <person name="Koehrsen M."/>
            <person name="Alvarado L."/>
            <person name="Berlin A.M."/>
            <person name="Borenstein D."/>
            <person name="Chapman S.B."/>
            <person name="Chen Z."/>
            <person name="Engels R."/>
            <person name="Freedman E."/>
            <person name="Gellesch M."/>
            <person name="Goldberg J."/>
            <person name="Griggs A."/>
            <person name="Gujja S."/>
            <person name="Heilman E.R."/>
            <person name="Heiman D.I."/>
            <person name="Hepburn T.A."/>
            <person name="Howarth C."/>
            <person name="Jen D."/>
            <person name="Larson L."/>
            <person name="Mehta T."/>
            <person name="Park D."/>
            <person name="Pearson M."/>
            <person name="Richards J."/>
            <person name="Roberts A."/>
            <person name="Saif S."/>
            <person name="Shea T.D."/>
            <person name="Shenoy N."/>
            <person name="Sisk P."/>
            <person name="Stolte C."/>
            <person name="Sykes S.N."/>
            <person name="Walk T."/>
            <person name="White J."/>
            <person name="Yandava C."/>
            <person name="Izard J."/>
            <person name="Baranova O.V."/>
            <person name="Blanton J.M."/>
            <person name="Tanner A.C."/>
            <person name="Dewhirst F."/>
            <person name="Haas B."/>
            <person name="Nusbaum C."/>
            <person name="Birren B."/>
        </authorList>
    </citation>
    <scope>NUCLEOTIDE SEQUENCE [LARGE SCALE GENOMIC DNA]</scope>
    <source>
        <strain evidence="8 9">ATCC 29453</strain>
    </source>
</reference>
<gene>
    <name evidence="8" type="ORF">HMPREF9021_00952</name>
</gene>
<evidence type="ECO:0000256" key="5">
    <source>
        <dbReference type="ARBA" id="ARBA00022989"/>
    </source>
</evidence>
<dbReference type="HOGENOM" id="CLU_164797_0_0_4"/>
<keyword evidence="9" id="KW-1185">Reference proteome</keyword>
<evidence type="ECO:0000256" key="1">
    <source>
        <dbReference type="ARBA" id="ARBA00004401"/>
    </source>
</evidence>
<reference evidence="8 9" key="2">
    <citation type="submission" date="2011-10" db="EMBL/GenBank/DDBJ databases">
        <title>The Genome Sequence of Simonsiella muelleri ATCC 29453.</title>
        <authorList>
            <consortium name="The Broad Institute Genome Sequencing Platform"/>
            <consortium name="The Broad Institute Genome Sequencing Center for Infectious Disease"/>
            <person name="Earl A."/>
            <person name="Ward D."/>
            <person name="Feldgarden M."/>
            <person name="Gevers D."/>
            <person name="Izard J."/>
            <person name="Baranova O.V."/>
            <person name="Blanton J.M."/>
            <person name="Tanner A.C."/>
            <person name="Dewhirst F."/>
            <person name="Young S.K."/>
            <person name="Zeng Q."/>
            <person name="Gargeya S."/>
            <person name="Fitzgerald M."/>
            <person name="Haas B."/>
            <person name="Abouelleil A."/>
            <person name="Alvarado L."/>
            <person name="Arachchi H.M."/>
            <person name="Berlin A."/>
            <person name="Brown A."/>
            <person name="Chapman S.B."/>
            <person name="Chen Z."/>
            <person name="Dunbar C."/>
            <person name="Freedman E."/>
            <person name="Gearin G."/>
            <person name="Goldberg J."/>
            <person name="Griggs A."/>
            <person name="Gujja S."/>
            <person name="Heiman D."/>
            <person name="Howarth C."/>
            <person name="Larson L."/>
            <person name="Lui A."/>
            <person name="MacDonald P.J.P."/>
            <person name="Montmayeur A."/>
            <person name="Murphy C."/>
            <person name="Neiman D."/>
            <person name="Pearson M."/>
            <person name="Priest M."/>
            <person name="Roberts A."/>
            <person name="Saif S."/>
            <person name="Shea T."/>
            <person name="Shenoy N."/>
            <person name="Sisk P."/>
            <person name="Stolte C."/>
            <person name="Sykes S."/>
            <person name="Wortman J."/>
            <person name="Nusbaum C."/>
            <person name="Birren B."/>
        </authorList>
    </citation>
    <scope>NUCLEOTIDE SEQUENCE [LARGE SCALE GENOMIC DNA]</scope>
    <source>
        <strain evidence="8 9">ATCC 29453</strain>
    </source>
</reference>
<dbReference type="GO" id="GO:0051301">
    <property type="term" value="P:cell division"/>
    <property type="evidence" value="ECO:0007669"/>
    <property type="project" value="UniProtKB-KW"/>
</dbReference>
<dbReference type="GO" id="GO:0005886">
    <property type="term" value="C:plasma membrane"/>
    <property type="evidence" value="ECO:0007669"/>
    <property type="project" value="UniProtKB-SubCell"/>
</dbReference>
<keyword evidence="6" id="KW-0472">Membrane</keyword>
<evidence type="ECO:0000256" key="3">
    <source>
        <dbReference type="ARBA" id="ARBA00022618"/>
    </source>
</evidence>
<comment type="subcellular location">
    <subcellularLocation>
        <location evidence="1">Cell membrane</location>
        <topology evidence="1">Single-pass type II membrane protein</topology>
    </subcellularLocation>
</comment>
<comment type="caution">
    <text evidence="8">The sequence shown here is derived from an EMBL/GenBank/DDBJ whole genome shotgun (WGS) entry which is preliminary data.</text>
</comment>
<dbReference type="Pfam" id="PF04999">
    <property type="entry name" value="FtsL"/>
    <property type="match status" value="1"/>
</dbReference>
<evidence type="ECO:0000256" key="2">
    <source>
        <dbReference type="ARBA" id="ARBA00022475"/>
    </source>
</evidence>
<dbReference type="RefSeq" id="WP_002641930.1">
    <property type="nucleotide sequence ID" value="NZ_CP019448.1"/>
</dbReference>
<keyword evidence="2" id="KW-1003">Cell membrane</keyword>
<keyword evidence="3" id="KW-0132">Cell division</keyword>
<dbReference type="Proteomes" id="UP000017813">
    <property type="component" value="Unassembled WGS sequence"/>
</dbReference>
<sequence>MNSKNKLTDKFKARFASFLQRYPFLINTLPEKVKPMATKTNIILLILVLWSAYYVVDLSNSIKQETQLYGKAQERGIRLDQDFAELQYSLSQAVDTKIINNAASKMNMHEPSVEETVILDFQ</sequence>
<evidence type="ECO:0000313" key="9">
    <source>
        <dbReference type="Proteomes" id="UP000017813"/>
    </source>
</evidence>
<dbReference type="AlphaFoldDB" id="V9H8M6"/>
<evidence type="ECO:0000256" key="7">
    <source>
        <dbReference type="ARBA" id="ARBA00023306"/>
    </source>
</evidence>
<evidence type="ECO:0000256" key="4">
    <source>
        <dbReference type="ARBA" id="ARBA00022692"/>
    </source>
</evidence>
<evidence type="ECO:0008006" key="10">
    <source>
        <dbReference type="Google" id="ProtNLM"/>
    </source>
</evidence>
<protein>
    <recommendedName>
        <fullName evidence="10">Cell division protein FtsL</fullName>
    </recommendedName>
</protein>
<accession>V9H8M6</accession>
<keyword evidence="4" id="KW-0812">Transmembrane</keyword>
<evidence type="ECO:0000256" key="6">
    <source>
        <dbReference type="ARBA" id="ARBA00023136"/>
    </source>
</evidence>
<evidence type="ECO:0000313" key="8">
    <source>
        <dbReference type="EMBL" id="EFG31123.1"/>
    </source>
</evidence>
<dbReference type="STRING" id="641147.HMPREF9021_00952"/>
<keyword evidence="5" id="KW-1133">Transmembrane helix</keyword>
<dbReference type="InterPro" id="IPR011922">
    <property type="entry name" value="Cell_div_FtsL"/>
</dbReference>
<keyword evidence="7" id="KW-0131">Cell cycle</keyword>